<sequence>MLVNMCSAARGINMEDAFHGAKLVLTLGADLVVLRRDATPGLEFAGMLDLPGGARQGSETPRACALRETAEETGLSLQDDEISGAMARQDGRGVAWFFRVALPAERRADLRKGLEGQALMLMAPETFVTSDEAIPHFRQVVARMLGLPSEKKV</sequence>
<protein>
    <submittedName>
        <fullName evidence="4">8-oxo-dGTP diphosphatase</fullName>
    </submittedName>
</protein>
<reference evidence="5" key="1">
    <citation type="submission" date="2017-01" db="EMBL/GenBank/DDBJ databases">
        <authorList>
            <person name="Varghese N."/>
            <person name="Submissions S."/>
        </authorList>
    </citation>
    <scope>NUCLEOTIDE SEQUENCE [LARGE SCALE GENOMIC DNA]</scope>
    <source>
        <strain evidence="5">DSM 29430</strain>
    </source>
</reference>
<evidence type="ECO:0000313" key="5">
    <source>
        <dbReference type="Proteomes" id="UP000186684"/>
    </source>
</evidence>
<dbReference type="EMBL" id="FTOQ01000001">
    <property type="protein sequence ID" value="SIS49541.1"/>
    <property type="molecule type" value="Genomic_DNA"/>
</dbReference>
<evidence type="ECO:0000313" key="4">
    <source>
        <dbReference type="EMBL" id="SIS49541.1"/>
    </source>
</evidence>
<keyword evidence="2" id="KW-0378">Hydrolase</keyword>
<evidence type="ECO:0000259" key="3">
    <source>
        <dbReference type="PROSITE" id="PS51462"/>
    </source>
</evidence>
<dbReference type="Proteomes" id="UP000186684">
    <property type="component" value="Unassembled WGS sequence"/>
</dbReference>
<dbReference type="InterPro" id="IPR015797">
    <property type="entry name" value="NUDIX_hydrolase-like_dom_sf"/>
</dbReference>
<dbReference type="Pfam" id="PF00293">
    <property type="entry name" value="NUDIX"/>
    <property type="match status" value="1"/>
</dbReference>
<dbReference type="PROSITE" id="PS51462">
    <property type="entry name" value="NUDIX"/>
    <property type="match status" value="1"/>
</dbReference>
<accession>A0A1N7JJV2</accession>
<dbReference type="SUPFAM" id="SSF55811">
    <property type="entry name" value="Nudix"/>
    <property type="match status" value="1"/>
</dbReference>
<dbReference type="AlphaFoldDB" id="A0A1N7JJV2"/>
<gene>
    <name evidence="4" type="ORF">SAMN05421759_1019</name>
</gene>
<name>A0A1N7JJV2_9RHOB</name>
<organism evidence="4 5">
    <name type="scientific">Roseivivax lentus</name>
    <dbReference type="NCBI Taxonomy" id="633194"/>
    <lineage>
        <taxon>Bacteria</taxon>
        <taxon>Pseudomonadati</taxon>
        <taxon>Pseudomonadota</taxon>
        <taxon>Alphaproteobacteria</taxon>
        <taxon>Rhodobacterales</taxon>
        <taxon>Roseobacteraceae</taxon>
        <taxon>Roseivivax</taxon>
    </lineage>
</organism>
<keyword evidence="5" id="KW-1185">Reference proteome</keyword>
<dbReference type="InterPro" id="IPR020084">
    <property type="entry name" value="NUDIX_hydrolase_CS"/>
</dbReference>
<evidence type="ECO:0000256" key="1">
    <source>
        <dbReference type="ARBA" id="ARBA00001946"/>
    </source>
</evidence>
<proteinExistence type="predicted"/>
<dbReference type="STRING" id="633194.SAMN05421759_1019"/>
<dbReference type="GO" id="GO:0016787">
    <property type="term" value="F:hydrolase activity"/>
    <property type="evidence" value="ECO:0007669"/>
    <property type="project" value="UniProtKB-KW"/>
</dbReference>
<comment type="cofactor">
    <cofactor evidence="1">
        <name>Mg(2+)</name>
        <dbReference type="ChEBI" id="CHEBI:18420"/>
    </cofactor>
</comment>
<dbReference type="PROSITE" id="PS00893">
    <property type="entry name" value="NUDIX_BOX"/>
    <property type="match status" value="1"/>
</dbReference>
<dbReference type="Gene3D" id="3.90.79.10">
    <property type="entry name" value="Nucleoside Triphosphate Pyrophosphohydrolase"/>
    <property type="match status" value="1"/>
</dbReference>
<evidence type="ECO:0000256" key="2">
    <source>
        <dbReference type="ARBA" id="ARBA00022801"/>
    </source>
</evidence>
<feature type="domain" description="Nudix hydrolase" evidence="3">
    <location>
        <begin position="13"/>
        <end position="146"/>
    </location>
</feature>
<dbReference type="InterPro" id="IPR000086">
    <property type="entry name" value="NUDIX_hydrolase_dom"/>
</dbReference>